<dbReference type="HAMAP" id="MF_00971">
    <property type="entry name" value="MutS2_archaea"/>
    <property type="match status" value="1"/>
</dbReference>
<evidence type="ECO:0000256" key="2">
    <source>
        <dbReference type="ARBA" id="ARBA00022840"/>
    </source>
</evidence>
<dbReference type="Pfam" id="PF14520">
    <property type="entry name" value="HHH_5"/>
    <property type="match status" value="1"/>
</dbReference>
<dbReference type="GO" id="GO:0004519">
    <property type="term" value="F:endonuclease activity"/>
    <property type="evidence" value="ECO:0007669"/>
    <property type="project" value="UniProtKB-KW"/>
</dbReference>
<keyword evidence="4" id="KW-0378">Hydrolase</keyword>
<evidence type="ECO:0000256" key="1">
    <source>
        <dbReference type="ARBA" id="ARBA00022741"/>
    </source>
</evidence>
<dbReference type="RefSeq" id="WP_138243486.1">
    <property type="nucleotide sequence ID" value="NZ_CP040330.1"/>
</dbReference>
<dbReference type="Gene3D" id="3.40.50.300">
    <property type="entry name" value="P-loop containing nucleotide triphosphate hydrolases"/>
    <property type="match status" value="1"/>
</dbReference>
<keyword evidence="1 4" id="KW-0547">Nucleotide-binding</keyword>
<dbReference type="PIRSF" id="PIRSF029254">
    <property type="entry name" value="MutS_C_archaeal"/>
    <property type="match status" value="1"/>
</dbReference>
<comment type="similarity">
    <text evidence="4">Belongs to the DNA mismatch repair MutS family. Archaeal Muts2 subfamily.</text>
</comment>
<dbReference type="GO" id="GO:0005524">
    <property type="term" value="F:ATP binding"/>
    <property type="evidence" value="ECO:0007669"/>
    <property type="project" value="UniProtKB-UniRule"/>
</dbReference>
<reference evidence="7" key="1">
    <citation type="submission" date="2019-05" db="EMBL/GenBank/DDBJ databases">
        <title>Genome sequence and methylation pattern of the halophilic Archaeon Natrinema versiforme BOL5-4.</title>
        <authorList>
            <person name="DasSarma P."/>
            <person name="Anton B.P."/>
            <person name="DasSarma S.L."/>
            <person name="Martinez F.L."/>
            <person name="Guzman D."/>
            <person name="Roberts R.J."/>
            <person name="DasSarma S."/>
        </authorList>
    </citation>
    <scope>NUCLEOTIDE SEQUENCE [LARGE SCALE GENOMIC DNA]</scope>
    <source>
        <strain evidence="7">BOL5-4</strain>
    </source>
</reference>
<keyword evidence="3 4" id="KW-0238">DNA-binding</keyword>
<dbReference type="GO" id="GO:0016787">
    <property type="term" value="F:hydrolase activity"/>
    <property type="evidence" value="ECO:0007669"/>
    <property type="project" value="UniProtKB-KW"/>
</dbReference>
<dbReference type="SMART" id="SM00534">
    <property type="entry name" value="MUTSac"/>
    <property type="match status" value="1"/>
</dbReference>
<keyword evidence="6" id="KW-0255">Endonuclease</keyword>
<dbReference type="GO" id="GO:0006298">
    <property type="term" value="P:mismatch repair"/>
    <property type="evidence" value="ECO:0007669"/>
    <property type="project" value="InterPro"/>
</dbReference>
<proteinExistence type="inferred from homology"/>
<evidence type="ECO:0000259" key="5">
    <source>
        <dbReference type="SMART" id="SM00534"/>
    </source>
</evidence>
<dbReference type="Pfam" id="PF00488">
    <property type="entry name" value="MutS_V"/>
    <property type="match status" value="1"/>
</dbReference>
<dbReference type="KEGG" id="nvr:FEJ81_00850"/>
<dbReference type="SUPFAM" id="SSF47781">
    <property type="entry name" value="RuvA domain 2-like"/>
    <property type="match status" value="1"/>
</dbReference>
<dbReference type="SUPFAM" id="SSF52540">
    <property type="entry name" value="P-loop containing nucleoside triphosphate hydrolases"/>
    <property type="match status" value="1"/>
</dbReference>
<protein>
    <recommendedName>
        <fullName evidence="4">DNA-binding protein MutS2</fullName>
    </recommendedName>
</protein>
<gene>
    <name evidence="4" type="primary">mutS2</name>
    <name evidence="6" type="ORF">FEJ81_00850</name>
</gene>
<dbReference type="Gene3D" id="1.10.150.20">
    <property type="entry name" value="5' to 3' exonuclease, C-terminal subdomain"/>
    <property type="match status" value="1"/>
</dbReference>
<keyword evidence="2 4" id="KW-0067">ATP-binding</keyword>
<feature type="domain" description="DNA mismatch repair proteins mutS family" evidence="5">
    <location>
        <begin position="482"/>
        <end position="661"/>
    </location>
</feature>
<dbReference type="GO" id="GO:0030983">
    <property type="term" value="F:mismatched DNA binding"/>
    <property type="evidence" value="ECO:0007669"/>
    <property type="project" value="InterPro"/>
</dbReference>
<dbReference type="InterPro" id="IPR010994">
    <property type="entry name" value="RuvA_2-like"/>
</dbReference>
<dbReference type="InterPro" id="IPR000432">
    <property type="entry name" value="DNA_mismatch_repair_MutS_C"/>
</dbReference>
<evidence type="ECO:0000256" key="3">
    <source>
        <dbReference type="ARBA" id="ARBA00023125"/>
    </source>
</evidence>
<sequence length="684" mass="73369">MDLESIPGVGEKTARALSALDDPERALRAGDVEAIATAPGISQGRAARIARGAIRLEHDDPGGFLATDRAREVYRELLGRLEERTVTDYAAQRLETIYPSPRRSRIEEVQSFAADALEREPEPAVLAALEGVEPLREPGDVRVRERCLATTDAERYSEAREAIPELSVEIVEDAQGLAELARGYATVIALDESFAGVTLDGDVQVRPDALETPAEVVPERPLAFFARNRDRLQAAIEVHREAGLDAPCDLAALEDGLSRLDEDGTVAGDDELDRLTTAVDDLDAAAGAAESVANDHLREAIREQDVTIEGSDLLSLVERGAGVDSLLSRELADEYAAAVEAARDHLVDALDLEQGEAEIARRAFSDEPTFPVERDDDVIGRLRDELTAAKERRAGRLKRELAADLADQRDGARQLVRDALELDVELAIARFAREYDCTIPEFVAPGESEGGGDAVGFAIAGGRSPLLDEPLEAIDPVDYEVSGVALLSGVNSGGKTSTLDLVASVVILAHMGLPVPAERVRLRRFDDLHYHAKTQGTLDAGAFESTVREFADLAEGGEGSLVLVDELESITEPGASAKIIAGILEALAENGATAVFVSHLADEISEMAAFDVTVDGIEAVGLVDGELEVNRSPVKDHLARSTPELIVEKLADEARDDRIATNGGAPDGGEPEPVFYDRLLEKFD</sequence>
<comment type="function">
    <text evidence="4">Has ATPase and non-specific DNA-binding activities.</text>
</comment>
<dbReference type="AlphaFoldDB" id="A0A4V1FXG1"/>
<dbReference type="InterPro" id="IPR045076">
    <property type="entry name" value="MutS"/>
</dbReference>
<feature type="binding site" evidence="4">
    <location>
        <begin position="489"/>
        <end position="496"/>
    </location>
    <ligand>
        <name>ATP</name>
        <dbReference type="ChEBI" id="CHEBI:30616"/>
    </ligand>
</feature>
<evidence type="ECO:0000313" key="6">
    <source>
        <dbReference type="EMBL" id="QCS40962.1"/>
    </source>
</evidence>
<dbReference type="OrthoDB" id="15514at2157"/>
<keyword evidence="6" id="KW-0540">Nuclease</keyword>
<dbReference type="PANTHER" id="PTHR11361:SF125">
    <property type="entry name" value="DNA-BINDING PROTEIN MUTS2"/>
    <property type="match status" value="1"/>
</dbReference>
<dbReference type="InterPro" id="IPR027417">
    <property type="entry name" value="P-loop_NTPase"/>
</dbReference>
<name>A0A4V1FXG1_9EURY</name>
<dbReference type="EMBL" id="CP040330">
    <property type="protein sequence ID" value="QCS40962.1"/>
    <property type="molecule type" value="Genomic_DNA"/>
</dbReference>
<dbReference type="InterPro" id="IPR012401">
    <property type="entry name" value="DNA-bd_MutS2_arc"/>
</dbReference>
<evidence type="ECO:0000313" key="7">
    <source>
        <dbReference type="Proteomes" id="UP000302218"/>
    </source>
</evidence>
<organism evidence="6 7">
    <name type="scientific">Natrinema versiforme</name>
    <dbReference type="NCBI Taxonomy" id="88724"/>
    <lineage>
        <taxon>Archaea</taxon>
        <taxon>Methanobacteriati</taxon>
        <taxon>Methanobacteriota</taxon>
        <taxon>Stenosarchaea group</taxon>
        <taxon>Halobacteria</taxon>
        <taxon>Halobacteriales</taxon>
        <taxon>Natrialbaceae</taxon>
        <taxon>Natrinema</taxon>
    </lineage>
</organism>
<dbReference type="GO" id="GO:0140664">
    <property type="term" value="F:ATP-dependent DNA damage sensor activity"/>
    <property type="evidence" value="ECO:0007669"/>
    <property type="project" value="InterPro"/>
</dbReference>
<accession>A0A4V1FXG1</accession>
<dbReference type="Proteomes" id="UP000302218">
    <property type="component" value="Chromosome"/>
</dbReference>
<comment type="cofactor">
    <cofactor evidence="4">
        <name>a divalent metal cation</name>
        <dbReference type="ChEBI" id="CHEBI:60240"/>
    </cofactor>
</comment>
<evidence type="ECO:0000256" key="4">
    <source>
        <dbReference type="HAMAP-Rule" id="MF_00971"/>
    </source>
</evidence>
<dbReference type="PANTHER" id="PTHR11361">
    <property type="entry name" value="DNA MISMATCH REPAIR PROTEIN MUTS FAMILY MEMBER"/>
    <property type="match status" value="1"/>
</dbReference>
<dbReference type="GeneID" id="40263775"/>